<evidence type="ECO:0000256" key="8">
    <source>
        <dbReference type="ARBA" id="ARBA00031512"/>
    </source>
</evidence>
<feature type="transmembrane region" description="Helical" evidence="9">
    <location>
        <begin position="505"/>
        <end position="525"/>
    </location>
</feature>
<dbReference type="GO" id="GO:0006508">
    <property type="term" value="P:proteolysis"/>
    <property type="evidence" value="ECO:0007669"/>
    <property type="project" value="InterPro"/>
</dbReference>
<sequence length="770" mass="87065">MAKSAHIIFSFLIIVAGVFWGFYGTMPQEISPANAPEDEFSTMRAFAHVEAIAQQPHYVGSPAHSRVRNYIVSDLQEMGILVHTQETYSLNKSGTLTRPQNIIARIEGSGAGKSLLLLTHYDSAVHSSPGASDAASGVGTILEGIRAFLASEKEHINDIIIVFTDGEELGLNGAEAFVNDHEWAEDIGLALNFESRGSGGNSFMLLETNSGNKKLIQEFIAANPDYPVTNSLAYSVYKMLPNDTDLTVLREQGNINGFNFAFIDDHFDYHTATDTPKNLDKETLAHQGSYLMPLLRYFSDRPLENFESADDLIYFNVPVLKMVQYPFSWNIPLLVLAILLFVGVITYGFLKKRLRFMNILRGFIPMLISLVGAGLLTFLLWQFCLLIYPQYREMEHGFTYNGYFYIAAAIFLSLAICFGVYRKFQKPDNTRQLFVAPLFLWILISAGAAFYLKGAAYFVIPVYFGLLQLFILVQQKQPNLILLALLSLPAIFIVLPFMVTFPVALGLKILFVSAVLAALVWMLLWPVFGFYRRNQTLAFFSFLTFFILFVLAHFQSGFNEERPKPNSLVYIYDSNVQQASWNTYDEILDSWTASYFHEDSEELEKEAVFSSKYNSGFTRSVKAPLIDLAAPFVEIVNEGNLEGITSYSVKIAPNRNINRMELFADKNVNFEDFRVNGLEAKSVSSEDETYHVFKNRWTDRLLTYYAVNNDTLRLEFSLKSALKPDFLLYEASHNLTENPQLNVAPRTAEMIPRPFVLNDAVVVKKRISLE</sequence>
<proteinExistence type="inferred from homology"/>
<evidence type="ECO:0000313" key="12">
    <source>
        <dbReference type="Proteomes" id="UP000610456"/>
    </source>
</evidence>
<dbReference type="SUPFAM" id="SSF53187">
    <property type="entry name" value="Zn-dependent exopeptidases"/>
    <property type="match status" value="1"/>
</dbReference>
<evidence type="ECO:0000256" key="7">
    <source>
        <dbReference type="ARBA" id="ARBA00023180"/>
    </source>
</evidence>
<keyword evidence="9" id="KW-0812">Transmembrane</keyword>
<keyword evidence="5" id="KW-0926">Vacuole</keyword>
<dbReference type="Gene3D" id="3.40.630.10">
    <property type="entry name" value="Zn peptidases"/>
    <property type="match status" value="1"/>
</dbReference>
<keyword evidence="12" id="KW-1185">Reference proteome</keyword>
<organism evidence="11 12">
    <name type="scientific">Salinimicrobium marinum</name>
    <dbReference type="NCBI Taxonomy" id="680283"/>
    <lineage>
        <taxon>Bacteria</taxon>
        <taxon>Pseudomonadati</taxon>
        <taxon>Bacteroidota</taxon>
        <taxon>Flavobacteriia</taxon>
        <taxon>Flavobacteriales</taxon>
        <taxon>Flavobacteriaceae</taxon>
        <taxon>Salinimicrobium</taxon>
    </lineage>
</organism>
<reference evidence="11" key="2">
    <citation type="submission" date="2020-09" db="EMBL/GenBank/DDBJ databases">
        <authorList>
            <person name="Sun Q."/>
            <person name="Kim S."/>
        </authorList>
    </citation>
    <scope>NUCLEOTIDE SEQUENCE</scope>
    <source>
        <strain evidence="11">KCTC 12719</strain>
    </source>
</reference>
<keyword evidence="9" id="KW-0472">Membrane</keyword>
<feature type="transmembrane region" description="Helical" evidence="9">
    <location>
        <begin position="329"/>
        <end position="350"/>
    </location>
</feature>
<dbReference type="PANTHER" id="PTHR12147:SF58">
    <property type="entry name" value="VACUOLAR MEMBRANE PROTEASE"/>
    <property type="match status" value="1"/>
</dbReference>
<evidence type="ECO:0000256" key="3">
    <source>
        <dbReference type="ARBA" id="ARBA00010918"/>
    </source>
</evidence>
<comment type="function">
    <text evidence="1">May be involved in vacuolar sorting and osmoregulation.</text>
</comment>
<dbReference type="EMBL" id="BMXB01000001">
    <property type="protein sequence ID" value="GHA23384.1"/>
    <property type="molecule type" value="Genomic_DNA"/>
</dbReference>
<comment type="subcellular location">
    <subcellularLocation>
        <location evidence="2">Vacuole membrane</location>
        <topology evidence="2">Multi-pass membrane protein</topology>
    </subcellularLocation>
</comment>
<name>A0A918S490_9FLAO</name>
<dbReference type="GO" id="GO:0008235">
    <property type="term" value="F:metalloexopeptidase activity"/>
    <property type="evidence" value="ECO:0007669"/>
    <property type="project" value="InterPro"/>
</dbReference>
<comment type="similarity">
    <text evidence="3">Belongs to the peptidase M28 family.</text>
</comment>
<feature type="transmembrane region" description="Helical" evidence="9">
    <location>
        <begin position="456"/>
        <end position="473"/>
    </location>
</feature>
<dbReference type="Proteomes" id="UP000610456">
    <property type="component" value="Unassembled WGS sequence"/>
</dbReference>
<evidence type="ECO:0000313" key="11">
    <source>
        <dbReference type="EMBL" id="GHA23384.1"/>
    </source>
</evidence>
<dbReference type="InterPro" id="IPR045175">
    <property type="entry name" value="M28_fam"/>
</dbReference>
<gene>
    <name evidence="11" type="ORF">GCM10007103_00530</name>
</gene>
<feature type="transmembrane region" description="Helical" evidence="9">
    <location>
        <begin position="362"/>
        <end position="383"/>
    </location>
</feature>
<keyword evidence="11" id="KW-0645">Protease</keyword>
<feature type="transmembrane region" description="Helical" evidence="9">
    <location>
        <begin position="403"/>
        <end position="421"/>
    </location>
</feature>
<feature type="domain" description="Peptidase M28" evidence="10">
    <location>
        <begin position="101"/>
        <end position="290"/>
    </location>
</feature>
<evidence type="ECO:0000256" key="6">
    <source>
        <dbReference type="ARBA" id="ARBA00022989"/>
    </source>
</evidence>
<feature type="transmembrane region" description="Helical" evidence="9">
    <location>
        <begin position="480"/>
        <end position="499"/>
    </location>
</feature>
<feature type="transmembrane region" description="Helical" evidence="9">
    <location>
        <begin position="433"/>
        <end position="450"/>
    </location>
</feature>
<dbReference type="Pfam" id="PF04389">
    <property type="entry name" value="Peptidase_M28"/>
    <property type="match status" value="1"/>
</dbReference>
<evidence type="ECO:0000256" key="1">
    <source>
        <dbReference type="ARBA" id="ARBA00003273"/>
    </source>
</evidence>
<dbReference type="RefSeq" id="WP_189602623.1">
    <property type="nucleotide sequence ID" value="NZ_BMXB01000001.1"/>
</dbReference>
<evidence type="ECO:0000256" key="5">
    <source>
        <dbReference type="ARBA" id="ARBA00022554"/>
    </source>
</evidence>
<keyword evidence="7" id="KW-0325">Glycoprotein</keyword>
<keyword evidence="11" id="KW-0031">Aminopeptidase</keyword>
<dbReference type="PANTHER" id="PTHR12147">
    <property type="entry name" value="METALLOPEPTIDASE M28 FAMILY MEMBER"/>
    <property type="match status" value="1"/>
</dbReference>
<dbReference type="InterPro" id="IPR007484">
    <property type="entry name" value="Peptidase_M28"/>
</dbReference>
<evidence type="ECO:0000256" key="9">
    <source>
        <dbReference type="SAM" id="Phobius"/>
    </source>
</evidence>
<evidence type="ECO:0000259" key="10">
    <source>
        <dbReference type="Pfam" id="PF04389"/>
    </source>
</evidence>
<accession>A0A918S490</accession>
<keyword evidence="6 9" id="KW-1133">Transmembrane helix</keyword>
<dbReference type="AlphaFoldDB" id="A0A918S490"/>
<feature type="transmembrane region" description="Helical" evidence="9">
    <location>
        <begin position="7"/>
        <end position="26"/>
    </location>
</feature>
<dbReference type="GO" id="GO:0005774">
    <property type="term" value="C:vacuolar membrane"/>
    <property type="evidence" value="ECO:0007669"/>
    <property type="project" value="UniProtKB-SubCell"/>
</dbReference>
<dbReference type="GO" id="GO:0004177">
    <property type="term" value="F:aminopeptidase activity"/>
    <property type="evidence" value="ECO:0007669"/>
    <property type="project" value="UniProtKB-KW"/>
</dbReference>
<reference evidence="11" key="1">
    <citation type="journal article" date="2014" name="Int. J. Syst. Evol. Microbiol.">
        <title>Complete genome sequence of Corynebacterium casei LMG S-19264T (=DSM 44701T), isolated from a smear-ripened cheese.</title>
        <authorList>
            <consortium name="US DOE Joint Genome Institute (JGI-PGF)"/>
            <person name="Walter F."/>
            <person name="Albersmeier A."/>
            <person name="Kalinowski J."/>
            <person name="Ruckert C."/>
        </authorList>
    </citation>
    <scope>NUCLEOTIDE SEQUENCE</scope>
    <source>
        <strain evidence="11">KCTC 12719</strain>
    </source>
</reference>
<feature type="transmembrane region" description="Helical" evidence="9">
    <location>
        <begin position="537"/>
        <end position="554"/>
    </location>
</feature>
<evidence type="ECO:0000256" key="4">
    <source>
        <dbReference type="ARBA" id="ARBA00017435"/>
    </source>
</evidence>
<keyword evidence="11" id="KW-0378">Hydrolase</keyword>
<evidence type="ECO:0000256" key="2">
    <source>
        <dbReference type="ARBA" id="ARBA00004128"/>
    </source>
</evidence>
<protein>
    <recommendedName>
        <fullName evidence="4">Vacuolar membrane protease</fullName>
    </recommendedName>
    <alternativeName>
        <fullName evidence="8">FXNA-related family protease 1</fullName>
    </alternativeName>
</protein>
<comment type="caution">
    <text evidence="11">The sequence shown here is derived from an EMBL/GenBank/DDBJ whole genome shotgun (WGS) entry which is preliminary data.</text>
</comment>